<sequence length="62" mass="7139">MANVYFENFEQRLDVHATGTILGCTSFSTHPSRKSRPNFLEFRLGSQQEKWMNLIAVCDTKS</sequence>
<dbReference type="EMBL" id="CAQQ02121555">
    <property type="status" value="NOT_ANNOTATED_CDS"/>
    <property type="molecule type" value="Genomic_DNA"/>
</dbReference>
<dbReference type="EnsemblMetazoa" id="MESCA001055-RA">
    <property type="protein sequence ID" value="MESCA001055-PA"/>
    <property type="gene ID" value="MESCA001055"/>
</dbReference>
<dbReference type="EMBL" id="CAQQ02121554">
    <property type="status" value="NOT_ANNOTATED_CDS"/>
    <property type="molecule type" value="Genomic_DNA"/>
</dbReference>
<keyword evidence="2" id="KW-1185">Reference proteome</keyword>
<dbReference type="Proteomes" id="UP000015102">
    <property type="component" value="Unassembled WGS sequence"/>
</dbReference>
<reference evidence="1" key="2">
    <citation type="submission" date="2015-06" db="UniProtKB">
        <authorList>
            <consortium name="EnsemblMetazoa"/>
        </authorList>
    </citation>
    <scope>IDENTIFICATION</scope>
</reference>
<dbReference type="AlphaFoldDB" id="T1GCN5"/>
<proteinExistence type="predicted"/>
<evidence type="ECO:0000313" key="2">
    <source>
        <dbReference type="Proteomes" id="UP000015102"/>
    </source>
</evidence>
<accession>T1GCN5</accession>
<protein>
    <submittedName>
        <fullName evidence="1">Uncharacterized protein</fullName>
    </submittedName>
</protein>
<name>T1GCN5_MEGSC</name>
<reference evidence="2" key="1">
    <citation type="submission" date="2013-02" db="EMBL/GenBank/DDBJ databases">
        <authorList>
            <person name="Hughes D."/>
        </authorList>
    </citation>
    <scope>NUCLEOTIDE SEQUENCE</scope>
    <source>
        <strain>Durham</strain>
        <strain evidence="2">NC isolate 2 -- Noor lab</strain>
    </source>
</reference>
<evidence type="ECO:0000313" key="1">
    <source>
        <dbReference type="EnsemblMetazoa" id="MESCA001055-PA"/>
    </source>
</evidence>
<organism evidence="1 2">
    <name type="scientific">Megaselia scalaris</name>
    <name type="common">Humpbacked fly</name>
    <name type="synonym">Phora scalaris</name>
    <dbReference type="NCBI Taxonomy" id="36166"/>
    <lineage>
        <taxon>Eukaryota</taxon>
        <taxon>Metazoa</taxon>
        <taxon>Ecdysozoa</taxon>
        <taxon>Arthropoda</taxon>
        <taxon>Hexapoda</taxon>
        <taxon>Insecta</taxon>
        <taxon>Pterygota</taxon>
        <taxon>Neoptera</taxon>
        <taxon>Endopterygota</taxon>
        <taxon>Diptera</taxon>
        <taxon>Brachycera</taxon>
        <taxon>Muscomorpha</taxon>
        <taxon>Platypezoidea</taxon>
        <taxon>Phoridae</taxon>
        <taxon>Megaseliini</taxon>
        <taxon>Megaselia</taxon>
    </lineage>
</organism>
<dbReference type="HOGENOM" id="CLU_2906665_0_0_1"/>